<accession>A0A7S3PJ81</accession>
<proteinExistence type="predicted"/>
<name>A0A7S3PJ81_9STRA</name>
<dbReference type="EMBL" id="HBIN01014808">
    <property type="protein sequence ID" value="CAE0441086.1"/>
    <property type="molecule type" value="Transcribed_RNA"/>
</dbReference>
<reference evidence="2" key="1">
    <citation type="submission" date="2021-01" db="EMBL/GenBank/DDBJ databases">
        <authorList>
            <person name="Corre E."/>
            <person name="Pelletier E."/>
            <person name="Niang G."/>
            <person name="Scheremetjew M."/>
            <person name="Finn R."/>
            <person name="Kale V."/>
            <person name="Holt S."/>
            <person name="Cochrane G."/>
            <person name="Meng A."/>
            <person name="Brown T."/>
            <person name="Cohen L."/>
        </authorList>
    </citation>
    <scope>NUCLEOTIDE SEQUENCE</scope>
    <source>
        <strain evidence="2">GSBS06</strain>
    </source>
</reference>
<sequence>MTQSLHGVGGSREASVSASESKEEGPIYPKSLKVTIGKPKGKMLVRKRRLAHGTGYHKKDSEAKVILTSMQVFLMFVKYNEHGQCDASTVISKECFNKWVKTRKDKPKCPEESFRRALTAHLVGRDLRRPFPAEAETSILQVIRQKKPWACFEGSNIGVQGFKQMGYHERVNMENDATEVKINQETNAAFKQEHPADATTLVDEINVPVHSTHGTWVSESLEIIDTCEGETYSNGTIGIDEIKEFESLIHGDQEEDVDLVVYEGPQRKKKHGNLNFHIKNSRDLFENEYWQTFDSMDTKKIMDLQIIRDFFENMGGVNWKWWLKRNHIDPSLYTMDDGVHFANDIRYSREFLAPDNVCFRKDRPIGTFIRSVAGVMLDCDQAIRYIQEADLRGRESSQMLFSKLHMLCSYRYAIGKIQRDGKVWMRQILLMPSGRLKVVMSLAMLRPNGIIKVMAQDCSDQFPNLLHG</sequence>
<gene>
    <name evidence="2" type="ORF">ASTO00021_LOCUS11228</name>
</gene>
<protein>
    <submittedName>
        <fullName evidence="2">Uncharacterized protein</fullName>
    </submittedName>
</protein>
<feature type="region of interest" description="Disordered" evidence="1">
    <location>
        <begin position="1"/>
        <end position="24"/>
    </location>
</feature>
<organism evidence="2">
    <name type="scientific">Aplanochytrium stocchinoi</name>
    <dbReference type="NCBI Taxonomy" id="215587"/>
    <lineage>
        <taxon>Eukaryota</taxon>
        <taxon>Sar</taxon>
        <taxon>Stramenopiles</taxon>
        <taxon>Bigyra</taxon>
        <taxon>Labyrinthulomycetes</taxon>
        <taxon>Thraustochytrida</taxon>
        <taxon>Thraustochytriidae</taxon>
        <taxon>Aplanochytrium</taxon>
    </lineage>
</organism>
<evidence type="ECO:0000313" key="2">
    <source>
        <dbReference type="EMBL" id="CAE0441086.1"/>
    </source>
</evidence>
<evidence type="ECO:0000256" key="1">
    <source>
        <dbReference type="SAM" id="MobiDB-lite"/>
    </source>
</evidence>
<dbReference type="AlphaFoldDB" id="A0A7S3PJ81"/>